<name>A0A166XZC1_9GAMM</name>
<gene>
    <name evidence="1" type="ORF">N475_10875</name>
</gene>
<evidence type="ECO:0000313" key="2">
    <source>
        <dbReference type="Proteomes" id="UP000076643"/>
    </source>
</evidence>
<sequence>MSESTFHYYSQHAQEFADATLNVDMQPLYTPFLQALQDKPNSQLHILDAGCGSGRDALAFKKQGFQVSAMDACPELVEIASNLLNQPVQHARFESFNHVDEFDGIWACASLLHVAQSNLPRVMQNLEQALKPKGVMYASFKHGQGERMHGERHFSDLDEKGLAQLLEGLPSLDAIKVWVTEDRRPRRENELWLNCLLRKD</sequence>
<dbReference type="STRING" id="43657.S4054249_21435"/>
<keyword evidence="2" id="KW-1185">Reference proteome</keyword>
<evidence type="ECO:0008006" key="3">
    <source>
        <dbReference type="Google" id="ProtNLM"/>
    </source>
</evidence>
<dbReference type="Proteomes" id="UP000076643">
    <property type="component" value="Unassembled WGS sequence"/>
</dbReference>
<dbReference type="PATRIC" id="fig|1365250.3.peg.1253"/>
<dbReference type="CDD" id="cd02440">
    <property type="entry name" value="AdoMet_MTases"/>
    <property type="match status" value="1"/>
</dbReference>
<dbReference type="Gene3D" id="3.40.50.150">
    <property type="entry name" value="Vaccinia Virus protein VP39"/>
    <property type="match status" value="1"/>
</dbReference>
<dbReference type="AlphaFoldDB" id="A0A166XZC1"/>
<dbReference type="SUPFAM" id="SSF53335">
    <property type="entry name" value="S-adenosyl-L-methionine-dependent methyltransferases"/>
    <property type="match status" value="1"/>
</dbReference>
<dbReference type="PANTHER" id="PTHR43861">
    <property type="entry name" value="TRANS-ACONITATE 2-METHYLTRANSFERASE-RELATED"/>
    <property type="match status" value="1"/>
</dbReference>
<organism evidence="1 2">
    <name type="scientific">Pseudoalteromonas luteoviolacea DSM 6061</name>
    <dbReference type="NCBI Taxonomy" id="1365250"/>
    <lineage>
        <taxon>Bacteria</taxon>
        <taxon>Pseudomonadati</taxon>
        <taxon>Pseudomonadota</taxon>
        <taxon>Gammaproteobacteria</taxon>
        <taxon>Alteromonadales</taxon>
        <taxon>Pseudoalteromonadaceae</taxon>
        <taxon>Pseudoalteromonas</taxon>
    </lineage>
</organism>
<protein>
    <recommendedName>
        <fullName evidence="3">Methyltransferase domain-containing protein</fullName>
    </recommendedName>
</protein>
<dbReference type="InterPro" id="IPR029063">
    <property type="entry name" value="SAM-dependent_MTases_sf"/>
</dbReference>
<reference evidence="1 2" key="1">
    <citation type="submission" date="2013-07" db="EMBL/GenBank/DDBJ databases">
        <title>Comparative Genomic and Metabolomic Analysis of Twelve Strains of Pseudoalteromonas luteoviolacea.</title>
        <authorList>
            <person name="Vynne N.G."/>
            <person name="Mansson M."/>
            <person name="Gram L."/>
        </authorList>
    </citation>
    <scope>NUCLEOTIDE SEQUENCE [LARGE SCALE GENOMIC DNA]</scope>
    <source>
        <strain evidence="1 2">DSM 6061</strain>
    </source>
</reference>
<dbReference type="PANTHER" id="PTHR43861:SF1">
    <property type="entry name" value="TRANS-ACONITATE 2-METHYLTRANSFERASE"/>
    <property type="match status" value="1"/>
</dbReference>
<dbReference type="EMBL" id="AUYB01000091">
    <property type="protein sequence ID" value="KZN41068.1"/>
    <property type="molecule type" value="Genomic_DNA"/>
</dbReference>
<dbReference type="RefSeq" id="WP_063356108.1">
    <property type="nucleotide sequence ID" value="NZ_AQHB01000049.1"/>
</dbReference>
<evidence type="ECO:0000313" key="1">
    <source>
        <dbReference type="EMBL" id="KZN41068.1"/>
    </source>
</evidence>
<accession>A0A166XZC1</accession>
<dbReference type="Pfam" id="PF13489">
    <property type="entry name" value="Methyltransf_23"/>
    <property type="match status" value="1"/>
</dbReference>
<proteinExistence type="predicted"/>
<comment type="caution">
    <text evidence="1">The sequence shown here is derived from an EMBL/GenBank/DDBJ whole genome shotgun (WGS) entry which is preliminary data.</text>
</comment>